<dbReference type="AlphaFoldDB" id="A0AAD9X269"/>
<proteinExistence type="predicted"/>
<sequence length="216" mass="22179">MAKSNLNNFSLISLNIFLLSLLTFCNLTATSTDELISNPLQGVACALVNCGEGSCVSSNVSFLGFDCVCNPGWKKVQIGNLTFPSCVIPNCTINFNCSDVPAPPPPPPPSSPSACGLVWCGDGTCAASGNGHTCQCSPGSSNLLDNSSLPCFQQCSLGGDCNALGLVLPLLPPLPFLPPATNSTTPVGPTTQAPNSSSKLGTLSILLVAAIIQTWF</sequence>
<evidence type="ECO:0000256" key="1">
    <source>
        <dbReference type="SAM" id="SignalP"/>
    </source>
</evidence>
<comment type="caution">
    <text evidence="2">The sequence shown here is derived from an EMBL/GenBank/DDBJ whole genome shotgun (WGS) entry which is preliminary data.</text>
</comment>
<evidence type="ECO:0008006" key="4">
    <source>
        <dbReference type="Google" id="ProtNLM"/>
    </source>
</evidence>
<dbReference type="PANTHER" id="PTHR33881">
    <property type="entry name" value="NEUROGENIC LOCUS NOTCH-LIKE PROTEIN"/>
    <property type="match status" value="1"/>
</dbReference>
<gene>
    <name evidence="2" type="ORF">Ddye_011267</name>
</gene>
<reference evidence="2" key="1">
    <citation type="journal article" date="2023" name="Plant J.">
        <title>Genome sequences and population genomics provide insights into the demographic history, inbreeding, and mutation load of two 'living fossil' tree species of Dipteronia.</title>
        <authorList>
            <person name="Feng Y."/>
            <person name="Comes H.P."/>
            <person name="Chen J."/>
            <person name="Zhu S."/>
            <person name="Lu R."/>
            <person name="Zhang X."/>
            <person name="Li P."/>
            <person name="Qiu J."/>
            <person name="Olsen K.M."/>
            <person name="Qiu Y."/>
        </authorList>
    </citation>
    <scope>NUCLEOTIDE SEQUENCE</scope>
    <source>
        <strain evidence="2">KIB01</strain>
    </source>
</reference>
<keyword evidence="1" id="KW-0732">Signal</keyword>
<evidence type="ECO:0000313" key="2">
    <source>
        <dbReference type="EMBL" id="KAK2651411.1"/>
    </source>
</evidence>
<feature type="signal peptide" evidence="1">
    <location>
        <begin position="1"/>
        <end position="32"/>
    </location>
</feature>
<name>A0AAD9X269_9ROSI</name>
<feature type="chain" id="PRO_5042159770" description="EGF-like domain-containing protein" evidence="1">
    <location>
        <begin position="33"/>
        <end position="216"/>
    </location>
</feature>
<dbReference type="EMBL" id="JANJYI010000004">
    <property type="protein sequence ID" value="KAK2651411.1"/>
    <property type="molecule type" value="Genomic_DNA"/>
</dbReference>
<accession>A0AAD9X269</accession>
<protein>
    <recommendedName>
        <fullName evidence="4">EGF-like domain-containing protein</fullName>
    </recommendedName>
</protein>
<keyword evidence="3" id="KW-1185">Reference proteome</keyword>
<dbReference type="Proteomes" id="UP001280121">
    <property type="component" value="Unassembled WGS sequence"/>
</dbReference>
<organism evidence="2 3">
    <name type="scientific">Dipteronia dyeriana</name>
    <dbReference type="NCBI Taxonomy" id="168575"/>
    <lineage>
        <taxon>Eukaryota</taxon>
        <taxon>Viridiplantae</taxon>
        <taxon>Streptophyta</taxon>
        <taxon>Embryophyta</taxon>
        <taxon>Tracheophyta</taxon>
        <taxon>Spermatophyta</taxon>
        <taxon>Magnoliopsida</taxon>
        <taxon>eudicotyledons</taxon>
        <taxon>Gunneridae</taxon>
        <taxon>Pentapetalae</taxon>
        <taxon>rosids</taxon>
        <taxon>malvids</taxon>
        <taxon>Sapindales</taxon>
        <taxon>Sapindaceae</taxon>
        <taxon>Hippocastanoideae</taxon>
        <taxon>Acereae</taxon>
        <taxon>Dipteronia</taxon>
    </lineage>
</organism>
<dbReference type="PANTHER" id="PTHR33881:SF17">
    <property type="entry name" value="EGF-LIKE DOMAIN-CONTAINING PROTEIN"/>
    <property type="match status" value="1"/>
</dbReference>
<evidence type="ECO:0000313" key="3">
    <source>
        <dbReference type="Proteomes" id="UP001280121"/>
    </source>
</evidence>